<comment type="caution">
    <text evidence="1">The sequence shown here is derived from an EMBL/GenBank/DDBJ whole genome shotgun (WGS) entry which is preliminary data.</text>
</comment>
<organism evidence="1 2">
    <name type="scientific">Puccinia sorghi</name>
    <dbReference type="NCBI Taxonomy" id="27349"/>
    <lineage>
        <taxon>Eukaryota</taxon>
        <taxon>Fungi</taxon>
        <taxon>Dikarya</taxon>
        <taxon>Basidiomycota</taxon>
        <taxon>Pucciniomycotina</taxon>
        <taxon>Pucciniomycetes</taxon>
        <taxon>Pucciniales</taxon>
        <taxon>Pucciniaceae</taxon>
        <taxon>Puccinia</taxon>
    </lineage>
</organism>
<reference evidence="1 2" key="1">
    <citation type="submission" date="2015-08" db="EMBL/GenBank/DDBJ databases">
        <title>Next Generation Sequencing and Analysis of the Genome of Puccinia sorghi L Schw, the Causal Agent of Maize Common Rust.</title>
        <authorList>
            <person name="Rochi L."/>
            <person name="Burguener G."/>
            <person name="Darino M."/>
            <person name="Turjanski A."/>
            <person name="Kreff E."/>
            <person name="Dieguez M.J."/>
            <person name="Sacco F."/>
        </authorList>
    </citation>
    <scope>NUCLEOTIDE SEQUENCE [LARGE SCALE GENOMIC DNA]</scope>
    <source>
        <strain evidence="1 2">RO10H11247</strain>
    </source>
</reference>
<dbReference type="Proteomes" id="UP000037035">
    <property type="component" value="Unassembled WGS sequence"/>
</dbReference>
<dbReference type="VEuPathDB" id="FungiDB:VP01_997g2"/>
<protein>
    <submittedName>
        <fullName evidence="1">Uncharacterized protein</fullName>
    </submittedName>
</protein>
<proteinExistence type="predicted"/>
<evidence type="ECO:0000313" key="1">
    <source>
        <dbReference type="EMBL" id="KNZ43689.1"/>
    </source>
</evidence>
<gene>
    <name evidence="1" type="ORF">VP01_997g2</name>
</gene>
<dbReference type="AlphaFoldDB" id="A0A0L6U589"/>
<dbReference type="EMBL" id="LAVV01015691">
    <property type="protein sequence ID" value="KNZ43689.1"/>
    <property type="molecule type" value="Genomic_DNA"/>
</dbReference>
<keyword evidence="2" id="KW-1185">Reference proteome</keyword>
<accession>A0A0L6U589</accession>
<name>A0A0L6U589_9BASI</name>
<evidence type="ECO:0000313" key="2">
    <source>
        <dbReference type="Proteomes" id="UP000037035"/>
    </source>
</evidence>
<sequence>MRRLADSASSQQFKFISTLMYACKLWWTGTKSHQNTSLPQNIFIIFLTKIIPQKIQCNNYIMWSSYFVFQSLSTQIYFPQFINSFSDFVKYISSVLRPSWLIGNWSEKFSNNLTCQVTKKFELMWWRKPSMHFTRGWGRELKCYNKFFNYRVQQTCKKEGADIFKNQKGYRCQNGLRIHSITVIFLACKILVAYSTSRYQEKCIFTLFNQFCLIPNNQTCPICIREEYILGVISSAIQLIIFCNLVETWLDVMLKEYQNFHQDKKNPLAIIGVSFMSFNKTQRQKLNTVALEDLKTGLGDCVRKRAHLPRTLVFLFVGGCLRDPPTN</sequence>